<protein>
    <submittedName>
        <fullName evidence="6">Uncharacterized protein</fullName>
    </submittedName>
</protein>
<feature type="transmembrane region" description="Helical" evidence="5">
    <location>
        <begin position="150"/>
        <end position="174"/>
    </location>
</feature>
<dbReference type="Proteomes" id="UP000828390">
    <property type="component" value="Unassembled WGS sequence"/>
</dbReference>
<feature type="transmembrane region" description="Helical" evidence="5">
    <location>
        <begin position="244"/>
        <end position="262"/>
    </location>
</feature>
<dbReference type="AlphaFoldDB" id="A0A9D4MA80"/>
<dbReference type="PANTHER" id="PTHR21215:SF0">
    <property type="entry name" value="LD36024P"/>
    <property type="match status" value="1"/>
</dbReference>
<accession>A0A9D4MA80</accession>
<evidence type="ECO:0000256" key="3">
    <source>
        <dbReference type="ARBA" id="ARBA00022989"/>
    </source>
</evidence>
<sequence length="271" mass="30048">MTSSLMLFVCGAVLAGVLGSLFITISVSVDSWETVTYVLTSLAKYSDINASSEYFCTLASSDGDFSILQRRTNVGLSNGSQTTQVDKFFLFNTYYGPWKKCDMLSDDARQRIKTLTKTSVNRCYTFMTEYDEEYSVLPDMMKSVGRMQNSAAACFIVSVTALVAAAAVGTFAIIQKQVSAFMVTGVLYCMAGLFSIFGLTIFHTKMYYEKYQCYSFENDINVFIQLPDVACAARTVSIGWAIPFSWVGVAICLVASGLWFFITRAFRVIKS</sequence>
<gene>
    <name evidence="6" type="ORF">DPMN_036171</name>
</gene>
<keyword evidence="4 5" id="KW-0472">Membrane</keyword>
<reference evidence="6" key="2">
    <citation type="submission" date="2020-11" db="EMBL/GenBank/DDBJ databases">
        <authorList>
            <person name="McCartney M.A."/>
            <person name="Auch B."/>
            <person name="Kono T."/>
            <person name="Mallez S."/>
            <person name="Becker A."/>
            <person name="Gohl D.M."/>
            <person name="Silverstein K.A.T."/>
            <person name="Koren S."/>
            <person name="Bechman K.B."/>
            <person name="Herman A."/>
            <person name="Abrahante J.E."/>
            <person name="Garbe J."/>
        </authorList>
    </citation>
    <scope>NUCLEOTIDE SEQUENCE</scope>
    <source>
        <strain evidence="6">Duluth1</strain>
        <tissue evidence="6">Whole animal</tissue>
    </source>
</reference>
<name>A0A9D4MA80_DREPO</name>
<evidence type="ECO:0000256" key="4">
    <source>
        <dbReference type="ARBA" id="ARBA00023136"/>
    </source>
</evidence>
<evidence type="ECO:0000313" key="7">
    <source>
        <dbReference type="Proteomes" id="UP000828390"/>
    </source>
</evidence>
<reference evidence="6" key="1">
    <citation type="journal article" date="2019" name="bioRxiv">
        <title>The Genome of the Zebra Mussel, Dreissena polymorpha: A Resource for Invasive Species Research.</title>
        <authorList>
            <person name="McCartney M.A."/>
            <person name="Auch B."/>
            <person name="Kono T."/>
            <person name="Mallez S."/>
            <person name="Zhang Y."/>
            <person name="Obille A."/>
            <person name="Becker A."/>
            <person name="Abrahante J.E."/>
            <person name="Garbe J."/>
            <person name="Badalamenti J.P."/>
            <person name="Herman A."/>
            <person name="Mangelson H."/>
            <person name="Liachko I."/>
            <person name="Sullivan S."/>
            <person name="Sone E.D."/>
            <person name="Koren S."/>
            <person name="Silverstein K.A.T."/>
            <person name="Beckman K.B."/>
            <person name="Gohl D.M."/>
        </authorList>
    </citation>
    <scope>NUCLEOTIDE SEQUENCE</scope>
    <source>
        <strain evidence="6">Duluth1</strain>
        <tissue evidence="6">Whole animal</tissue>
    </source>
</reference>
<evidence type="ECO:0000256" key="5">
    <source>
        <dbReference type="SAM" id="Phobius"/>
    </source>
</evidence>
<feature type="transmembrane region" description="Helical" evidence="5">
    <location>
        <begin position="180"/>
        <end position="202"/>
    </location>
</feature>
<organism evidence="6 7">
    <name type="scientific">Dreissena polymorpha</name>
    <name type="common">Zebra mussel</name>
    <name type="synonym">Mytilus polymorpha</name>
    <dbReference type="NCBI Taxonomy" id="45954"/>
    <lineage>
        <taxon>Eukaryota</taxon>
        <taxon>Metazoa</taxon>
        <taxon>Spiralia</taxon>
        <taxon>Lophotrochozoa</taxon>
        <taxon>Mollusca</taxon>
        <taxon>Bivalvia</taxon>
        <taxon>Autobranchia</taxon>
        <taxon>Heteroconchia</taxon>
        <taxon>Euheterodonta</taxon>
        <taxon>Imparidentia</taxon>
        <taxon>Neoheterodontei</taxon>
        <taxon>Myida</taxon>
        <taxon>Dreissenoidea</taxon>
        <taxon>Dreissenidae</taxon>
        <taxon>Dreissena</taxon>
    </lineage>
</organism>
<keyword evidence="2 5" id="KW-0812">Transmembrane</keyword>
<feature type="transmembrane region" description="Helical" evidence="5">
    <location>
        <begin position="6"/>
        <end position="29"/>
    </location>
</feature>
<dbReference type="GO" id="GO:0016020">
    <property type="term" value="C:membrane"/>
    <property type="evidence" value="ECO:0007669"/>
    <property type="project" value="UniProtKB-SubCell"/>
</dbReference>
<dbReference type="Gene3D" id="1.20.140.150">
    <property type="match status" value="1"/>
</dbReference>
<evidence type="ECO:0000256" key="2">
    <source>
        <dbReference type="ARBA" id="ARBA00022692"/>
    </source>
</evidence>
<keyword evidence="7" id="KW-1185">Reference proteome</keyword>
<comment type="subcellular location">
    <subcellularLocation>
        <location evidence="1">Membrane</location>
        <topology evidence="1">Multi-pass membrane protein</topology>
    </subcellularLocation>
</comment>
<evidence type="ECO:0000313" key="6">
    <source>
        <dbReference type="EMBL" id="KAH3872948.1"/>
    </source>
</evidence>
<evidence type="ECO:0000256" key="1">
    <source>
        <dbReference type="ARBA" id="ARBA00004141"/>
    </source>
</evidence>
<comment type="caution">
    <text evidence="6">The sequence shown here is derived from an EMBL/GenBank/DDBJ whole genome shotgun (WGS) entry which is preliminary data.</text>
</comment>
<dbReference type="OrthoDB" id="6419888at2759"/>
<dbReference type="EMBL" id="JAIWYP010000002">
    <property type="protein sequence ID" value="KAH3872948.1"/>
    <property type="molecule type" value="Genomic_DNA"/>
</dbReference>
<proteinExistence type="predicted"/>
<dbReference type="PANTHER" id="PTHR21215">
    <property type="entry name" value="LD36024P"/>
    <property type="match status" value="1"/>
</dbReference>
<dbReference type="InterPro" id="IPR004031">
    <property type="entry name" value="PMP22/EMP/MP20/Claudin"/>
</dbReference>
<keyword evidence="3 5" id="KW-1133">Transmembrane helix</keyword>
<dbReference type="Pfam" id="PF13903">
    <property type="entry name" value="Claudin_2"/>
    <property type="match status" value="1"/>
</dbReference>